<evidence type="ECO:0000313" key="4">
    <source>
        <dbReference type="Proteomes" id="UP000248044"/>
    </source>
</evidence>
<sequence length="122" mass="14249">MMSKVEFPDGRQVEIHKLIGFIYGLCESETNILHLLLTSGEKLSEEDIALRLNLARTSINKPINALLSKNLVKREKQCEGKVRKPKYVYYTDKVEIYNKIIQDLEDIIKKYEEAYKVHVHKV</sequence>
<feature type="domain" description="TFIIEalpha/SarR/Rpc3 HTH" evidence="2">
    <location>
        <begin position="15"/>
        <end position="114"/>
    </location>
</feature>
<dbReference type="Gene3D" id="1.10.10.10">
    <property type="entry name" value="Winged helix-like DNA-binding domain superfamily/Winged helix DNA-binding domain"/>
    <property type="match status" value="1"/>
</dbReference>
<gene>
    <name evidence="3" type="ORF">DFR85_04430</name>
</gene>
<dbReference type="InterPro" id="IPR024550">
    <property type="entry name" value="TFIIEa/SarR/Rpc3_HTH_dom"/>
</dbReference>
<dbReference type="InterPro" id="IPR036390">
    <property type="entry name" value="WH_DNA-bd_sf"/>
</dbReference>
<accession>A0A2U9IDB2</accession>
<name>A0A2U9IDB2_9CREN</name>
<evidence type="ECO:0000313" key="3">
    <source>
        <dbReference type="EMBL" id="AWR93979.1"/>
    </source>
</evidence>
<evidence type="ECO:0000256" key="1">
    <source>
        <dbReference type="SAM" id="Coils"/>
    </source>
</evidence>
<dbReference type="EMBL" id="CP029289">
    <property type="protein sequence ID" value="AWR93979.1"/>
    <property type="molecule type" value="Genomic_DNA"/>
</dbReference>
<dbReference type="InterPro" id="IPR036388">
    <property type="entry name" value="WH-like_DNA-bd_sf"/>
</dbReference>
<organism evidence="3 4">
    <name type="scientific">Acidianus brierleyi</name>
    <dbReference type="NCBI Taxonomy" id="41673"/>
    <lineage>
        <taxon>Archaea</taxon>
        <taxon>Thermoproteota</taxon>
        <taxon>Thermoprotei</taxon>
        <taxon>Sulfolobales</taxon>
        <taxon>Sulfolobaceae</taxon>
        <taxon>Acidianus</taxon>
    </lineage>
</organism>
<dbReference type="Proteomes" id="UP000248044">
    <property type="component" value="Chromosome"/>
</dbReference>
<feature type="coiled-coil region" evidence="1">
    <location>
        <begin position="94"/>
        <end position="121"/>
    </location>
</feature>
<keyword evidence="4" id="KW-1185">Reference proteome</keyword>
<proteinExistence type="predicted"/>
<protein>
    <submittedName>
        <fullName evidence="3">TrmB family transcriptional regulator</fullName>
    </submittedName>
</protein>
<dbReference type="AlphaFoldDB" id="A0A2U9IDB2"/>
<dbReference type="KEGG" id="abri:DFR85_04430"/>
<evidence type="ECO:0000259" key="2">
    <source>
        <dbReference type="Pfam" id="PF02002"/>
    </source>
</evidence>
<keyword evidence="1" id="KW-0175">Coiled coil</keyword>
<dbReference type="SUPFAM" id="SSF46785">
    <property type="entry name" value="Winged helix' DNA-binding domain"/>
    <property type="match status" value="1"/>
</dbReference>
<dbReference type="OrthoDB" id="42111at2157"/>
<reference evidence="3 4" key="1">
    <citation type="submission" date="2018-05" db="EMBL/GenBank/DDBJ databases">
        <title>Complete Genome Sequences of Extremely Thermoacidophilic, Metal-Mobilizing Type-Strain Members of the Archaeal Family Sulfolobaceae: Acidianus brierleyi DSM-1651T, Acidianus sulfidivorans DSM-18786T, Metallosphaera hakonensis DSM-7519T, and Metallosphaera prunae DSM-10039T.</title>
        <authorList>
            <person name="Counts J.A."/>
            <person name="Kelly R.M."/>
        </authorList>
    </citation>
    <scope>NUCLEOTIDE SEQUENCE [LARGE SCALE GENOMIC DNA]</scope>
    <source>
        <strain evidence="3 4">DSM 1651</strain>
    </source>
</reference>
<dbReference type="Pfam" id="PF02002">
    <property type="entry name" value="TFIIE_alpha"/>
    <property type="match status" value="1"/>
</dbReference>